<dbReference type="InterPro" id="IPR005502">
    <property type="entry name" value="Ribosyl_crysJ1"/>
</dbReference>
<evidence type="ECO:0000313" key="2">
    <source>
        <dbReference type="EMBL" id="MBD2870173.1"/>
    </source>
</evidence>
<feature type="binding site" evidence="1">
    <location>
        <position position="398"/>
    </location>
    <ligand>
        <name>Mg(2+)</name>
        <dbReference type="ChEBI" id="CHEBI:18420"/>
        <label>1</label>
    </ligand>
</feature>
<dbReference type="Pfam" id="PF03747">
    <property type="entry name" value="ADP_ribosyl_GH"/>
    <property type="match status" value="1"/>
</dbReference>
<organism evidence="2 3">
    <name type="scientific">Paenibacillus arenilitoris</name>
    <dbReference type="NCBI Taxonomy" id="2772299"/>
    <lineage>
        <taxon>Bacteria</taxon>
        <taxon>Bacillati</taxon>
        <taxon>Bacillota</taxon>
        <taxon>Bacilli</taxon>
        <taxon>Bacillales</taxon>
        <taxon>Paenibacillaceae</taxon>
        <taxon>Paenibacillus</taxon>
    </lineage>
</organism>
<dbReference type="InterPro" id="IPR036705">
    <property type="entry name" value="Ribosyl_crysJ1_sf"/>
</dbReference>
<reference evidence="2" key="1">
    <citation type="submission" date="2020-09" db="EMBL/GenBank/DDBJ databases">
        <title>A novel bacterium of genus Paenibacillus, isolated from South China Sea.</title>
        <authorList>
            <person name="Huang H."/>
            <person name="Mo K."/>
            <person name="Hu Y."/>
        </authorList>
    </citation>
    <scope>NUCLEOTIDE SEQUENCE</scope>
    <source>
        <strain evidence="2">IB182493</strain>
    </source>
</reference>
<feature type="binding site" evidence="1">
    <location>
        <position position="185"/>
    </location>
    <ligand>
        <name>Mg(2+)</name>
        <dbReference type="ChEBI" id="CHEBI:18420"/>
        <label>1</label>
    </ligand>
</feature>
<protein>
    <submittedName>
        <fullName evidence="2">ADP-ribosylglycohydrolase family protein</fullName>
    </submittedName>
</protein>
<name>A0A927CP33_9BACL</name>
<keyword evidence="3" id="KW-1185">Reference proteome</keyword>
<dbReference type="RefSeq" id="WP_190862876.1">
    <property type="nucleotide sequence ID" value="NZ_JACXIY010000018.1"/>
</dbReference>
<accession>A0A927CP33</accession>
<dbReference type="EMBL" id="JACXIY010000018">
    <property type="protein sequence ID" value="MBD2870173.1"/>
    <property type="molecule type" value="Genomic_DNA"/>
</dbReference>
<dbReference type="Gene3D" id="1.10.4080.10">
    <property type="entry name" value="ADP-ribosylation/Crystallin J1"/>
    <property type="match status" value="1"/>
</dbReference>
<evidence type="ECO:0000256" key="1">
    <source>
        <dbReference type="PIRSR" id="PIRSR605502-1"/>
    </source>
</evidence>
<comment type="cofactor">
    <cofactor evidence="1">
        <name>Mg(2+)</name>
        <dbReference type="ChEBI" id="CHEBI:18420"/>
    </cofactor>
    <text evidence="1">Binds 2 magnesium ions per subunit.</text>
</comment>
<dbReference type="AlphaFoldDB" id="A0A927CP33"/>
<gene>
    <name evidence="2" type="ORF">IDH41_16430</name>
</gene>
<proteinExistence type="predicted"/>
<dbReference type="Proteomes" id="UP000632125">
    <property type="component" value="Unassembled WGS sequence"/>
</dbReference>
<keyword evidence="1" id="KW-0460">Magnesium</keyword>
<dbReference type="SUPFAM" id="SSF101478">
    <property type="entry name" value="ADP-ribosylglycohydrolase"/>
    <property type="match status" value="1"/>
</dbReference>
<feature type="binding site" evidence="1">
    <location>
        <position position="186"/>
    </location>
    <ligand>
        <name>Mg(2+)</name>
        <dbReference type="ChEBI" id="CHEBI:18420"/>
        <label>1</label>
    </ligand>
</feature>
<dbReference type="GO" id="GO:0046872">
    <property type="term" value="F:metal ion binding"/>
    <property type="evidence" value="ECO:0007669"/>
    <property type="project" value="UniProtKB-KW"/>
</dbReference>
<sequence>MKASAYHYLQYEGHFAIERQQGIDEGRALSEAIEAHYGRLAAMTPGDPEREALAAEYLDEMRNMPMRPDYPFAEPSDLAGIRAERPPAAKLAAPLPAGPALEDKLYGAWLGRSAGCLLGQPIEGWRRERIAGLLGETDNYPIRRYLSSAIDRGIADKYGVKDEGGSYGNPCVSWINNVRHMVEDDDMNYTIIALAVLEKYGESFTPDDVAEAWLTWLPALRTCTAERIAYRNLMNGIDPPRSAGYRNAYREWIGAQIRADFYGYINPGDAELAAEMAWRDASISHEKNGIYGAMWVAAMLAAAAVTNDMEEVILAGLGQIPAASRLSAEIRTVLHWRREEVVHEEAIDRIHRKYDEGDPHHWCHTISNAMIVAVSLLYGGGDLERTIGMAAAAGFDTDCNAATSGSVVGMQLGAEALPEAWVQPLNDLILSGVDGFGLTPISQLAKRTCELAARGGA</sequence>
<feature type="binding site" evidence="1">
    <location>
        <position position="396"/>
    </location>
    <ligand>
        <name>Mg(2+)</name>
        <dbReference type="ChEBI" id="CHEBI:18420"/>
        <label>1</label>
    </ligand>
</feature>
<keyword evidence="1" id="KW-0479">Metal-binding</keyword>
<evidence type="ECO:0000313" key="3">
    <source>
        <dbReference type="Proteomes" id="UP000632125"/>
    </source>
</evidence>
<comment type="caution">
    <text evidence="2">The sequence shown here is derived from an EMBL/GenBank/DDBJ whole genome shotgun (WGS) entry which is preliminary data.</text>
</comment>